<dbReference type="GO" id="GO:0015074">
    <property type="term" value="P:DNA integration"/>
    <property type="evidence" value="ECO:0007669"/>
    <property type="project" value="InterPro"/>
</dbReference>
<gene>
    <name evidence="2" type="ORF">KUF71_003994</name>
</gene>
<comment type="caution">
    <text evidence="2">The sequence shown here is derived from an EMBL/GenBank/DDBJ whole genome shotgun (WGS) entry which is preliminary data.</text>
</comment>
<name>A0AAE1GVG7_9NEOP</name>
<dbReference type="EMBL" id="JAHWGI010000107">
    <property type="protein sequence ID" value="KAK3909638.1"/>
    <property type="molecule type" value="Genomic_DNA"/>
</dbReference>
<evidence type="ECO:0000259" key="1">
    <source>
        <dbReference type="PROSITE" id="PS50994"/>
    </source>
</evidence>
<proteinExistence type="predicted"/>
<dbReference type="Pfam" id="PF00665">
    <property type="entry name" value="rve"/>
    <property type="match status" value="1"/>
</dbReference>
<protein>
    <submittedName>
        <fullName evidence="2">Uncharacterized transposon-derived protein</fullName>
    </submittedName>
</protein>
<feature type="domain" description="Integrase catalytic" evidence="1">
    <location>
        <begin position="175"/>
        <end position="355"/>
    </location>
</feature>
<dbReference type="InterPro" id="IPR036397">
    <property type="entry name" value="RNaseH_sf"/>
</dbReference>
<dbReference type="InterPro" id="IPR001584">
    <property type="entry name" value="Integrase_cat-core"/>
</dbReference>
<sequence length="492" mass="56749">MITQLKPEKRLLVTAPRQPRRIRRSAIELEPEYQPAFYDQLGRLLGKDSIVGDKLKSEKDQALRLSEIDSRQVGPTAAYSVYRVAQDKLLQHQAQQRVTPLTMDETRIGAASSSDPLTWREPDISKTDRESLNRLWTDVGHSFSAYAGKHLLREAALREGANVGAVAPYLSATRAYTRPKRSARKKIDQHFYSFSRLWSLVEIDLLTCLRISKQNSGFNYVLIAVEGASRKLFAVPLKTKTCQEVTKAFRFLLENRFPQRPETVRSDAGGEFTGGQFKNLLKQYHIRQLISANTSKSALAERAIQTLQRRLHRFMLHRNTYRFIDVLQPIVSSINNSPHASLGGLAPADVRRENLYGIWEDYYLTHYKGSAGRFKYRVNDPVRVSLVRQSGMDKGFRGTFSEEIYFVKERVLSNPRTYILQDILKRKIDGLFYEQELQYAPDFLDTEYKIDKVLARRRNRDTGASESLVTFEQWPKELQYWLKTSSVRKDPT</sequence>
<dbReference type="SUPFAM" id="SSF53098">
    <property type="entry name" value="Ribonuclease H-like"/>
    <property type="match status" value="1"/>
</dbReference>
<dbReference type="PROSITE" id="PS50994">
    <property type="entry name" value="INTEGRASE"/>
    <property type="match status" value="1"/>
</dbReference>
<dbReference type="Gene3D" id="3.30.420.10">
    <property type="entry name" value="Ribonuclease H-like superfamily/Ribonuclease H"/>
    <property type="match status" value="1"/>
</dbReference>
<reference evidence="2" key="1">
    <citation type="submission" date="2021-07" db="EMBL/GenBank/DDBJ databases">
        <authorList>
            <person name="Catto M.A."/>
            <person name="Jacobson A."/>
            <person name="Kennedy G."/>
            <person name="Labadie P."/>
            <person name="Hunt B.G."/>
            <person name="Srinivasan R."/>
        </authorList>
    </citation>
    <scope>NUCLEOTIDE SEQUENCE</scope>
    <source>
        <strain evidence="2">PL_HMW_Pooled</strain>
        <tissue evidence="2">Head</tissue>
    </source>
</reference>
<accession>A0AAE1GVG7</accession>
<reference evidence="2" key="2">
    <citation type="journal article" date="2023" name="BMC Genomics">
        <title>Pest status, molecular evolution, and epigenetic factors derived from the genome assembly of Frankliniella fusca, a thysanopteran phytovirus vector.</title>
        <authorList>
            <person name="Catto M.A."/>
            <person name="Labadie P.E."/>
            <person name="Jacobson A.L."/>
            <person name="Kennedy G.G."/>
            <person name="Srinivasan R."/>
            <person name="Hunt B.G."/>
        </authorList>
    </citation>
    <scope>NUCLEOTIDE SEQUENCE</scope>
    <source>
        <strain evidence="2">PL_HMW_Pooled</strain>
    </source>
</reference>
<dbReference type="AlphaFoldDB" id="A0AAE1GVG7"/>
<dbReference type="Proteomes" id="UP001219518">
    <property type="component" value="Unassembled WGS sequence"/>
</dbReference>
<dbReference type="PANTHER" id="PTHR46585">
    <property type="entry name" value="INTEGRASE CORE DOMAIN CONTAINING PROTEIN"/>
    <property type="match status" value="1"/>
</dbReference>
<organism evidence="2 3">
    <name type="scientific">Frankliniella fusca</name>
    <dbReference type="NCBI Taxonomy" id="407009"/>
    <lineage>
        <taxon>Eukaryota</taxon>
        <taxon>Metazoa</taxon>
        <taxon>Ecdysozoa</taxon>
        <taxon>Arthropoda</taxon>
        <taxon>Hexapoda</taxon>
        <taxon>Insecta</taxon>
        <taxon>Pterygota</taxon>
        <taxon>Neoptera</taxon>
        <taxon>Paraneoptera</taxon>
        <taxon>Thysanoptera</taxon>
        <taxon>Terebrantia</taxon>
        <taxon>Thripoidea</taxon>
        <taxon>Thripidae</taxon>
        <taxon>Frankliniella</taxon>
    </lineage>
</organism>
<evidence type="ECO:0000313" key="2">
    <source>
        <dbReference type="EMBL" id="KAK3909638.1"/>
    </source>
</evidence>
<dbReference type="InterPro" id="IPR012337">
    <property type="entry name" value="RNaseH-like_sf"/>
</dbReference>
<keyword evidence="3" id="KW-1185">Reference proteome</keyword>
<dbReference type="GO" id="GO:0003676">
    <property type="term" value="F:nucleic acid binding"/>
    <property type="evidence" value="ECO:0007669"/>
    <property type="project" value="InterPro"/>
</dbReference>
<evidence type="ECO:0000313" key="3">
    <source>
        <dbReference type="Proteomes" id="UP001219518"/>
    </source>
</evidence>
<dbReference type="PANTHER" id="PTHR46585:SF1">
    <property type="entry name" value="CHROMO DOMAIN-CONTAINING PROTEIN"/>
    <property type="match status" value="1"/>
</dbReference>